<feature type="transmembrane region" description="Helical" evidence="1">
    <location>
        <begin position="26"/>
        <end position="49"/>
    </location>
</feature>
<evidence type="ECO:0000256" key="1">
    <source>
        <dbReference type="SAM" id="Phobius"/>
    </source>
</evidence>
<dbReference type="PANTHER" id="PTHR38095">
    <property type="entry name" value="ANAEROBIC DIMETHYL SULFOXIDE REDUCTASE CHAIN YNFH"/>
    <property type="match status" value="1"/>
</dbReference>
<dbReference type="Proteomes" id="UP000186819">
    <property type="component" value="Unassembled WGS sequence"/>
</dbReference>
<dbReference type="RefSeq" id="WP_076603605.1">
    <property type="nucleotide sequence ID" value="NZ_FTMD01000014.1"/>
</dbReference>
<proteinExistence type="predicted"/>
<sequence>MSTKSGKPRPGDRVGPRQQHNWDWRAASNFIAGGTGGGLLAFAAFASLWGTDVRALLVAGMALIGIGLTCVWFEIGKPWRALNVYRHLATSWMTREAAVAPFVFGSGVLALATGQSLFVLLTGIFGACFVYAQARILAADKGIPAWRHPRCMPVVAATGFAEGASLLAVAAPFVIPQVAGQIAVAAGVLALLLVRVLLWRNYLRGLRGDGAPEGSLRALSAIDGQFLKYGNLLPAILLLVGVLGAPLASPALILAGLVAVAGGWWFKYTLVRRAAYTQGFAIPHLPVRGRGTAGPAVKPGWGGA</sequence>
<evidence type="ECO:0000313" key="2">
    <source>
        <dbReference type="EMBL" id="SIR37727.1"/>
    </source>
</evidence>
<feature type="transmembrane region" description="Helical" evidence="1">
    <location>
        <begin position="118"/>
        <end position="139"/>
    </location>
</feature>
<dbReference type="STRING" id="34027.SAMN05421829_11428"/>
<dbReference type="OrthoDB" id="9180603at2"/>
<feature type="transmembrane region" description="Helical" evidence="1">
    <location>
        <begin position="181"/>
        <end position="198"/>
    </location>
</feature>
<dbReference type="GO" id="GO:0019645">
    <property type="term" value="P:anaerobic electron transport chain"/>
    <property type="evidence" value="ECO:0007669"/>
    <property type="project" value="InterPro"/>
</dbReference>
<dbReference type="GO" id="GO:0009389">
    <property type="term" value="F:dimethyl sulfoxide reductase activity"/>
    <property type="evidence" value="ECO:0007669"/>
    <property type="project" value="TreeGrafter"/>
</dbReference>
<accession>A0A1N7AF04</accession>
<keyword evidence="1" id="KW-0472">Membrane</keyword>
<name>A0A1N7AF04_9RHOO</name>
<dbReference type="AlphaFoldDB" id="A0A1N7AF04"/>
<keyword evidence="1" id="KW-1133">Transmembrane helix</keyword>
<dbReference type="InterPro" id="IPR007059">
    <property type="entry name" value="DmsC"/>
</dbReference>
<reference evidence="3" key="1">
    <citation type="submission" date="2017-01" db="EMBL/GenBank/DDBJ databases">
        <authorList>
            <person name="Varghese N."/>
            <person name="Submissions S."/>
        </authorList>
    </citation>
    <scope>NUCLEOTIDE SEQUENCE [LARGE SCALE GENOMIC DNA]</scope>
    <source>
        <strain evidence="3">ATCC 51758</strain>
    </source>
</reference>
<protein>
    <submittedName>
        <fullName evidence="2">Phenylacetyl-CoA:acceptor oxidoreductase PadD subunit</fullName>
    </submittedName>
</protein>
<dbReference type="EMBL" id="FTMD01000014">
    <property type="protein sequence ID" value="SIR37727.1"/>
    <property type="molecule type" value="Genomic_DNA"/>
</dbReference>
<feature type="transmembrane region" description="Helical" evidence="1">
    <location>
        <begin position="55"/>
        <end position="75"/>
    </location>
</feature>
<feature type="transmembrane region" description="Helical" evidence="1">
    <location>
        <begin position="226"/>
        <end position="245"/>
    </location>
</feature>
<dbReference type="GO" id="GO:0009390">
    <property type="term" value="C:dimethyl sulfoxide reductase complex"/>
    <property type="evidence" value="ECO:0007669"/>
    <property type="project" value="TreeGrafter"/>
</dbReference>
<feature type="transmembrane region" description="Helical" evidence="1">
    <location>
        <begin position="96"/>
        <end position="112"/>
    </location>
</feature>
<gene>
    <name evidence="2" type="ORF">SAMN05421829_11428</name>
</gene>
<organism evidence="2 3">
    <name type="scientific">Aromatoleum tolulyticum</name>
    <dbReference type="NCBI Taxonomy" id="34027"/>
    <lineage>
        <taxon>Bacteria</taxon>
        <taxon>Pseudomonadati</taxon>
        <taxon>Pseudomonadota</taxon>
        <taxon>Betaproteobacteria</taxon>
        <taxon>Rhodocyclales</taxon>
        <taxon>Rhodocyclaceae</taxon>
        <taxon>Aromatoleum</taxon>
    </lineage>
</organism>
<dbReference type="Pfam" id="PF04976">
    <property type="entry name" value="DmsC"/>
    <property type="match status" value="1"/>
</dbReference>
<feature type="transmembrane region" description="Helical" evidence="1">
    <location>
        <begin position="151"/>
        <end position="175"/>
    </location>
</feature>
<evidence type="ECO:0000313" key="3">
    <source>
        <dbReference type="Proteomes" id="UP000186819"/>
    </source>
</evidence>
<keyword evidence="1" id="KW-0812">Transmembrane</keyword>
<keyword evidence="3" id="KW-1185">Reference proteome</keyword>
<dbReference type="PANTHER" id="PTHR38095:SF2">
    <property type="entry name" value="ANAEROBIC DIMETHYL SULFOXIDE REDUCTASE CHAIN C"/>
    <property type="match status" value="1"/>
</dbReference>
<dbReference type="GO" id="GO:0005886">
    <property type="term" value="C:plasma membrane"/>
    <property type="evidence" value="ECO:0007669"/>
    <property type="project" value="TreeGrafter"/>
</dbReference>
<dbReference type="Gene3D" id="1.20.1630.10">
    <property type="entry name" value="Formate dehydrogenase/DMSO reductase domain"/>
    <property type="match status" value="1"/>
</dbReference>
<feature type="transmembrane region" description="Helical" evidence="1">
    <location>
        <begin position="251"/>
        <end position="270"/>
    </location>
</feature>